<dbReference type="EMBL" id="SRRO01000001">
    <property type="protein sequence ID" value="TGN62845.1"/>
    <property type="molecule type" value="Genomic_DNA"/>
</dbReference>
<feature type="domain" description="GAF" evidence="2">
    <location>
        <begin position="89"/>
        <end position="223"/>
    </location>
</feature>
<evidence type="ECO:0000256" key="1">
    <source>
        <dbReference type="ARBA" id="ARBA00022527"/>
    </source>
</evidence>
<sequence>MRDDGLADPFDGVGVDQLAGDARKAGQPFGQGRGAVGADHRVIIAPSASLGAGFANTSPPRGTSPPYARQVNAAAGSDPAVAGPTHAWAEQALDALTSLPGVRRAGLALLEGGGRRLNFTSAEHTGQRPATWCRVDAYDDVPLNTAVRTGRAVVGDLEQLGTSHPTFVERQHGTETVALAAVPIVAGGHTLGAYVLFYRRSPGFEDHTVGELVELGARLGEALRSTRVTPSAGLDGDPRAGMRTPPAGARVALFKVASDPAAVGPAREELRATLSAWGVDEELVDTAVLCLSELVTNAVVHADSGCHVQVTWDAGTLTVEVRNPGSPPDLPEPDASDPLQVHGRGLQLVDALSSRRGAERDADGFSAWFVMER</sequence>
<protein>
    <submittedName>
        <fullName evidence="4">GAF domain-containing protein</fullName>
    </submittedName>
</protein>
<gene>
    <name evidence="4" type="ORF">EXE59_01935</name>
</gene>
<dbReference type="Gene3D" id="3.30.450.40">
    <property type="match status" value="1"/>
</dbReference>
<dbReference type="SUPFAM" id="SSF55781">
    <property type="entry name" value="GAF domain-like"/>
    <property type="match status" value="1"/>
</dbReference>
<dbReference type="InterPro" id="IPR036890">
    <property type="entry name" value="HATPase_C_sf"/>
</dbReference>
<keyword evidence="1" id="KW-0418">Kinase</keyword>
<keyword evidence="5" id="KW-1185">Reference proteome</keyword>
<dbReference type="AlphaFoldDB" id="A0A4Z1CBL1"/>
<name>A0A4Z1CBL1_9ACTN</name>
<dbReference type="Pfam" id="PF13185">
    <property type="entry name" value="GAF_2"/>
    <property type="match status" value="1"/>
</dbReference>
<dbReference type="Gene3D" id="3.30.565.10">
    <property type="entry name" value="Histidine kinase-like ATPase, C-terminal domain"/>
    <property type="match status" value="1"/>
</dbReference>
<dbReference type="GO" id="GO:0004674">
    <property type="term" value="F:protein serine/threonine kinase activity"/>
    <property type="evidence" value="ECO:0007669"/>
    <property type="project" value="UniProtKB-KW"/>
</dbReference>
<keyword evidence="1" id="KW-0723">Serine/threonine-protein kinase</keyword>
<dbReference type="Pfam" id="PF13581">
    <property type="entry name" value="HATPase_c_2"/>
    <property type="match status" value="1"/>
</dbReference>
<accession>A0A4Z1CBL1</accession>
<dbReference type="CDD" id="cd16936">
    <property type="entry name" value="HATPase_RsbW-like"/>
    <property type="match status" value="1"/>
</dbReference>
<evidence type="ECO:0000259" key="3">
    <source>
        <dbReference type="Pfam" id="PF13581"/>
    </source>
</evidence>
<keyword evidence="1" id="KW-0808">Transferase</keyword>
<dbReference type="OrthoDB" id="4251531at2"/>
<evidence type="ECO:0000313" key="5">
    <source>
        <dbReference type="Proteomes" id="UP000297496"/>
    </source>
</evidence>
<dbReference type="InterPro" id="IPR003018">
    <property type="entry name" value="GAF"/>
</dbReference>
<organism evidence="4 5">
    <name type="scientific">Nocardioides eburneiflavus</name>
    <dbReference type="NCBI Taxonomy" id="2518372"/>
    <lineage>
        <taxon>Bacteria</taxon>
        <taxon>Bacillati</taxon>
        <taxon>Actinomycetota</taxon>
        <taxon>Actinomycetes</taxon>
        <taxon>Propionibacteriales</taxon>
        <taxon>Nocardioidaceae</taxon>
        <taxon>Nocardioides</taxon>
    </lineage>
</organism>
<evidence type="ECO:0000259" key="2">
    <source>
        <dbReference type="Pfam" id="PF13185"/>
    </source>
</evidence>
<dbReference type="InterPro" id="IPR050267">
    <property type="entry name" value="Anti-sigma-factor_SerPK"/>
</dbReference>
<proteinExistence type="predicted"/>
<dbReference type="PANTHER" id="PTHR35526:SF3">
    <property type="entry name" value="ANTI-SIGMA-F FACTOR RSBW"/>
    <property type="match status" value="1"/>
</dbReference>
<dbReference type="SUPFAM" id="SSF55874">
    <property type="entry name" value="ATPase domain of HSP90 chaperone/DNA topoisomerase II/histidine kinase"/>
    <property type="match status" value="1"/>
</dbReference>
<dbReference type="PANTHER" id="PTHR35526">
    <property type="entry name" value="ANTI-SIGMA-F FACTOR RSBW-RELATED"/>
    <property type="match status" value="1"/>
</dbReference>
<reference evidence="4 5" key="1">
    <citation type="submission" date="2019-04" db="EMBL/GenBank/DDBJ databases">
        <title>Three New Species of Nocardioides, Nocardioides euryhalodurans sp. nov., Nocardioides seonyuensis sp. nov. and Nocardioides eburneoflavus sp. nov. Isolated from Soil.</title>
        <authorList>
            <person name="Roh S.G."/>
            <person name="Lee C."/>
            <person name="Kim M.-K."/>
            <person name="Kim S.B."/>
        </authorList>
    </citation>
    <scope>NUCLEOTIDE SEQUENCE [LARGE SCALE GENOMIC DNA]</scope>
    <source>
        <strain evidence="4 5">MMS17-SY213</strain>
    </source>
</reference>
<dbReference type="InterPro" id="IPR029016">
    <property type="entry name" value="GAF-like_dom_sf"/>
</dbReference>
<comment type="caution">
    <text evidence="4">The sequence shown here is derived from an EMBL/GenBank/DDBJ whole genome shotgun (WGS) entry which is preliminary data.</text>
</comment>
<dbReference type="Proteomes" id="UP000297496">
    <property type="component" value="Unassembled WGS sequence"/>
</dbReference>
<feature type="domain" description="Histidine kinase/HSP90-like ATPase" evidence="3">
    <location>
        <begin position="257"/>
        <end position="355"/>
    </location>
</feature>
<evidence type="ECO:0000313" key="4">
    <source>
        <dbReference type="EMBL" id="TGN62845.1"/>
    </source>
</evidence>
<dbReference type="InterPro" id="IPR003594">
    <property type="entry name" value="HATPase_dom"/>
</dbReference>